<accession>A0A5S4GMG0</accession>
<name>A0A5S4GMG0_9ACTN</name>
<evidence type="ECO:0000313" key="3">
    <source>
        <dbReference type="Proteomes" id="UP000305238"/>
    </source>
</evidence>
<gene>
    <name evidence="2" type="ORF">ETD96_25885</name>
</gene>
<dbReference type="RefSeq" id="WP_138639090.1">
    <property type="nucleotide sequence ID" value="NZ_JASWDG010000047.1"/>
</dbReference>
<organism evidence="2 3">
    <name type="scientific">Actinomadura geliboluensis</name>
    <dbReference type="NCBI Taxonomy" id="882440"/>
    <lineage>
        <taxon>Bacteria</taxon>
        <taxon>Bacillati</taxon>
        <taxon>Actinomycetota</taxon>
        <taxon>Actinomycetes</taxon>
        <taxon>Streptosporangiales</taxon>
        <taxon>Thermomonosporaceae</taxon>
        <taxon>Actinomadura</taxon>
    </lineage>
</organism>
<keyword evidence="3" id="KW-1185">Reference proteome</keyword>
<evidence type="ECO:0000313" key="2">
    <source>
        <dbReference type="EMBL" id="TMR34097.1"/>
    </source>
</evidence>
<sequence length="87" mass="9003">MTRPRDVPVGIEAVGDVGQVLLDDRPAGAAGGRRHRSSGYERALDRYLILISAAASSLTIGAPSPRPGHRPGRPAGDGTPWHGGNPS</sequence>
<dbReference type="Proteomes" id="UP000305238">
    <property type="component" value="Unassembled WGS sequence"/>
</dbReference>
<protein>
    <submittedName>
        <fullName evidence="2">Uncharacterized protein</fullName>
    </submittedName>
</protein>
<dbReference type="AlphaFoldDB" id="A0A5S4GMG0"/>
<proteinExistence type="predicted"/>
<feature type="region of interest" description="Disordered" evidence="1">
    <location>
        <begin position="58"/>
        <end position="87"/>
    </location>
</feature>
<reference evidence="2 3" key="1">
    <citation type="submission" date="2019-05" db="EMBL/GenBank/DDBJ databases">
        <title>Draft genome sequence of Actinomadura geliboluensis A8036.</title>
        <authorList>
            <person name="Saricaoglu S."/>
            <person name="Isik K."/>
        </authorList>
    </citation>
    <scope>NUCLEOTIDE SEQUENCE [LARGE SCALE GENOMIC DNA]</scope>
    <source>
        <strain evidence="2 3">A8036</strain>
    </source>
</reference>
<comment type="caution">
    <text evidence="2">The sequence shown here is derived from an EMBL/GenBank/DDBJ whole genome shotgun (WGS) entry which is preliminary data.</text>
</comment>
<evidence type="ECO:0000256" key="1">
    <source>
        <dbReference type="SAM" id="MobiDB-lite"/>
    </source>
</evidence>
<dbReference type="EMBL" id="VCKZ01000213">
    <property type="protein sequence ID" value="TMR34097.1"/>
    <property type="molecule type" value="Genomic_DNA"/>
</dbReference>